<dbReference type="InterPro" id="IPR017853">
    <property type="entry name" value="GH"/>
</dbReference>
<evidence type="ECO:0000256" key="5">
    <source>
        <dbReference type="ARBA" id="ARBA00023295"/>
    </source>
</evidence>
<feature type="chain" id="PRO_5039616559" description="Endoglucanase" evidence="8">
    <location>
        <begin position="23"/>
        <end position="500"/>
    </location>
</feature>
<evidence type="ECO:0000256" key="2">
    <source>
        <dbReference type="ARBA" id="ARBA00022801"/>
    </source>
</evidence>
<keyword evidence="5 7" id="KW-0326">Glycosidase</keyword>
<keyword evidence="6 7" id="KW-0624">Polysaccharide degradation</keyword>
<dbReference type="EC" id="3.2.1.4" evidence="7"/>
<evidence type="ECO:0000256" key="4">
    <source>
        <dbReference type="ARBA" id="ARBA00023277"/>
    </source>
</evidence>
<evidence type="ECO:0000313" key="10">
    <source>
        <dbReference type="EMBL" id="UGS37505.1"/>
    </source>
</evidence>
<accession>A0A9E6XZT6</accession>
<keyword evidence="2 7" id="KW-0378">Hydrolase</keyword>
<name>A0A9E6XZT6_9ACTN</name>
<evidence type="ECO:0000313" key="11">
    <source>
        <dbReference type="Proteomes" id="UP001162834"/>
    </source>
</evidence>
<dbReference type="GO" id="GO:0030247">
    <property type="term" value="F:polysaccharide binding"/>
    <property type="evidence" value="ECO:0007669"/>
    <property type="project" value="UniProtKB-UniRule"/>
</dbReference>
<dbReference type="GO" id="GO:0030245">
    <property type="term" value="P:cellulose catabolic process"/>
    <property type="evidence" value="ECO:0007669"/>
    <property type="project" value="UniProtKB-KW"/>
</dbReference>
<protein>
    <recommendedName>
        <fullName evidence="7">Endoglucanase</fullName>
        <ecNumber evidence="7">3.2.1.4</ecNumber>
    </recommendedName>
</protein>
<evidence type="ECO:0000256" key="7">
    <source>
        <dbReference type="RuleBase" id="RU361153"/>
    </source>
</evidence>
<dbReference type="KEGG" id="sbae:DSM104329_03921"/>
<dbReference type="InterPro" id="IPR001919">
    <property type="entry name" value="CBD2"/>
</dbReference>
<keyword evidence="4 7" id="KW-0119">Carbohydrate metabolism</keyword>
<proteinExistence type="inferred from homology"/>
<evidence type="ECO:0000259" key="9">
    <source>
        <dbReference type="PROSITE" id="PS51173"/>
    </source>
</evidence>
<dbReference type="SUPFAM" id="SSF49384">
    <property type="entry name" value="Carbohydrate-binding domain"/>
    <property type="match status" value="1"/>
</dbReference>
<dbReference type="Gene3D" id="2.60.40.290">
    <property type="match status" value="1"/>
</dbReference>
<dbReference type="PANTHER" id="PTHR35923:SF2">
    <property type="entry name" value="ENDOGLUCANASE"/>
    <property type="match status" value="1"/>
</dbReference>
<dbReference type="AlphaFoldDB" id="A0A9E6XZT6"/>
<comment type="catalytic activity">
    <reaction evidence="1 7">
        <text>Endohydrolysis of (1-&gt;4)-beta-D-glucosidic linkages in cellulose, lichenin and cereal beta-D-glucans.</text>
        <dbReference type="EC" id="3.2.1.4"/>
    </reaction>
</comment>
<feature type="domain" description="CBM2" evidence="9">
    <location>
        <begin position="392"/>
        <end position="500"/>
    </location>
</feature>
<keyword evidence="3 7" id="KW-0136">Cellulose degradation</keyword>
<dbReference type="SMART" id="SM00637">
    <property type="entry name" value="CBD_II"/>
    <property type="match status" value="1"/>
</dbReference>
<evidence type="ECO:0000256" key="1">
    <source>
        <dbReference type="ARBA" id="ARBA00000966"/>
    </source>
</evidence>
<sequence>MARTLALLPLVLTLLVAAPAGATIVERAPLSTSGATIVDHGGRTFVIQGVNWFGFETANHAPHGLWARDYKDMLAQIRRLGFNAVRLPFSLQMLRAASTSGIDYGGGRNAALQGKSPLQVMDEIIAEAGRQDLLVVLDNHSTADDGFQSDLWYGSGFSEDDWVAGWQQLARRYASTPNVVAADLKNEPHGAATWGTGTATDWRRAAERAGDAVSAIAPRWLIVVEGIEGRTDGQLLATHWWGGNLEGVRRNPVRLARANRLVYSPHEYGPGVFDQPWFSAADVPATLADRWAKGFDYIAQAGTAPILVGEFGGRRTGTDTVEGRWQRQFMDFLGRRGHSWTYWAWNPNSGDTGGVLRDDWTTVDTAKVALLQALQRREAIPYGAATAPPPPPPPPPGPTSFKAVAKLQSEWSTGWCAGLAVTNTGTTADRPARLRFRLDERVAIESSWNGTVTRTGPKVVVTLPSSAGAIAPGASAATFGFCANKVGGKRKMPRELVVLR</sequence>
<reference evidence="10" key="1">
    <citation type="journal article" date="2022" name="Int. J. Syst. Evol. Microbiol.">
        <title>Pseudomonas aegrilactucae sp. nov. and Pseudomonas morbosilactucae sp. nov., pathogens causing bacterial rot of lettuce in Japan.</title>
        <authorList>
            <person name="Sawada H."/>
            <person name="Fujikawa T."/>
            <person name="Satou M."/>
        </authorList>
    </citation>
    <scope>NUCLEOTIDE SEQUENCE</scope>
    <source>
        <strain evidence="10">0166_1</strain>
    </source>
</reference>
<gene>
    <name evidence="10" type="primary">engXCA</name>
    <name evidence="10" type="ORF">DSM104329_03921</name>
</gene>
<feature type="signal peptide" evidence="8">
    <location>
        <begin position="1"/>
        <end position="22"/>
    </location>
</feature>
<dbReference type="InterPro" id="IPR012291">
    <property type="entry name" value="CBM2_carb-bd_dom_sf"/>
</dbReference>
<dbReference type="InterPro" id="IPR001547">
    <property type="entry name" value="Glyco_hydro_5"/>
</dbReference>
<evidence type="ECO:0000256" key="6">
    <source>
        <dbReference type="ARBA" id="ARBA00023326"/>
    </source>
</evidence>
<keyword evidence="8" id="KW-0732">Signal</keyword>
<dbReference type="RefSeq" id="WP_259311559.1">
    <property type="nucleotide sequence ID" value="NZ_CP087164.1"/>
</dbReference>
<keyword evidence="11" id="KW-1185">Reference proteome</keyword>
<dbReference type="PROSITE" id="PS00659">
    <property type="entry name" value="GLYCOSYL_HYDROL_F5"/>
    <property type="match status" value="1"/>
</dbReference>
<dbReference type="GO" id="GO:0008810">
    <property type="term" value="F:cellulase activity"/>
    <property type="evidence" value="ECO:0007669"/>
    <property type="project" value="UniProtKB-EC"/>
</dbReference>
<evidence type="ECO:0000256" key="8">
    <source>
        <dbReference type="SAM" id="SignalP"/>
    </source>
</evidence>
<dbReference type="Gene3D" id="3.20.20.80">
    <property type="entry name" value="Glycosidases"/>
    <property type="match status" value="1"/>
</dbReference>
<evidence type="ECO:0000256" key="3">
    <source>
        <dbReference type="ARBA" id="ARBA00023001"/>
    </source>
</evidence>
<comment type="similarity">
    <text evidence="7">Belongs to the glycosyl hydrolase 5 (cellulase A) family.</text>
</comment>
<dbReference type="Pfam" id="PF00150">
    <property type="entry name" value="Cellulase"/>
    <property type="match status" value="1"/>
</dbReference>
<organism evidence="10 11">
    <name type="scientific">Capillimicrobium parvum</name>
    <dbReference type="NCBI Taxonomy" id="2884022"/>
    <lineage>
        <taxon>Bacteria</taxon>
        <taxon>Bacillati</taxon>
        <taxon>Actinomycetota</taxon>
        <taxon>Thermoleophilia</taxon>
        <taxon>Solirubrobacterales</taxon>
        <taxon>Capillimicrobiaceae</taxon>
        <taxon>Capillimicrobium</taxon>
    </lineage>
</organism>
<dbReference type="PROSITE" id="PS51173">
    <property type="entry name" value="CBM2"/>
    <property type="match status" value="1"/>
</dbReference>
<dbReference type="InterPro" id="IPR018087">
    <property type="entry name" value="Glyco_hydro_5_CS"/>
</dbReference>
<dbReference type="InterPro" id="IPR008965">
    <property type="entry name" value="CBM2/CBM3_carb-bd_dom_sf"/>
</dbReference>
<dbReference type="PANTHER" id="PTHR35923">
    <property type="entry name" value="MAJOR EXTRACELLULAR ENDOGLUCANASE"/>
    <property type="match status" value="1"/>
</dbReference>
<dbReference type="Proteomes" id="UP001162834">
    <property type="component" value="Chromosome"/>
</dbReference>
<dbReference type="SUPFAM" id="SSF51445">
    <property type="entry name" value="(Trans)glycosidases"/>
    <property type="match status" value="1"/>
</dbReference>
<dbReference type="Pfam" id="PF00553">
    <property type="entry name" value="CBM_2"/>
    <property type="match status" value="1"/>
</dbReference>
<dbReference type="EMBL" id="CP087164">
    <property type="protein sequence ID" value="UGS37505.1"/>
    <property type="molecule type" value="Genomic_DNA"/>
</dbReference>